<gene>
    <name evidence="3" type="ORF">FCK90_13175</name>
</gene>
<dbReference type="AlphaFoldDB" id="A0A5J5KVK2"/>
<name>A0A5J5KVK2_9MICC</name>
<comment type="caution">
    <text evidence="3">The sequence shown here is derived from an EMBL/GenBank/DDBJ whole genome shotgun (WGS) entry which is preliminary data.</text>
</comment>
<feature type="compositionally biased region" description="Low complexity" evidence="1">
    <location>
        <begin position="18"/>
        <end position="47"/>
    </location>
</feature>
<feature type="region of interest" description="Disordered" evidence="1">
    <location>
        <begin position="1"/>
        <end position="59"/>
    </location>
</feature>
<accession>A0A5J5KVK2</accession>
<dbReference type="Proteomes" id="UP000325957">
    <property type="component" value="Unassembled WGS sequence"/>
</dbReference>
<keyword evidence="4" id="KW-1185">Reference proteome</keyword>
<organism evidence="3 4">
    <name type="scientific">Kocuria coralli</name>
    <dbReference type="NCBI Taxonomy" id="1461025"/>
    <lineage>
        <taxon>Bacteria</taxon>
        <taxon>Bacillati</taxon>
        <taxon>Actinomycetota</taxon>
        <taxon>Actinomycetes</taxon>
        <taxon>Micrococcales</taxon>
        <taxon>Micrococcaceae</taxon>
        <taxon>Kocuria</taxon>
    </lineage>
</organism>
<sequence length="410" mass="42919">MMTGLVLSACSGADDESPATSTPSPSGSATASASETPSGTTTPSATETETDAPPPEFATVDEADRPFAVEEVGAYDSPWALEFLPGTEQLLITTITGEMILRDLDGGREVDVEGLPDPVVAGQGGLGDIVVGPDFEDDRTVYLSWVEAGEGGTGAVIGRATLEESGDQASLQNLEVIWEQQPKASGDGHFSHRLAFSPDGEYLFVSSGDRQEMTPAQDLGSGLGKIMRLTPDGQPAPDNPFADEGGVSAEIWSYGHRNPLGLAFAPDGTLWASEMGPQGGDELNRIEEGGNYGWPEASNGSHYEGEEIPDHTDDDGFNSPEAWWTPSVSPAGLMIYDGEMFPDYSGDALIGALSGQALVHVDLDGDQAVAGEIYPMGNRIRDVAQAPDGSIWVLEDAGGANLLRLTPASD</sequence>
<dbReference type="InterPro" id="IPR012938">
    <property type="entry name" value="Glc/Sorbosone_DH"/>
</dbReference>
<dbReference type="SUPFAM" id="SSF50952">
    <property type="entry name" value="Soluble quinoprotein glucose dehydrogenase"/>
    <property type="match status" value="1"/>
</dbReference>
<dbReference type="EMBL" id="SZWF01000023">
    <property type="protein sequence ID" value="KAA9393260.1"/>
    <property type="molecule type" value="Genomic_DNA"/>
</dbReference>
<dbReference type="PANTHER" id="PTHR19328">
    <property type="entry name" value="HEDGEHOG-INTERACTING PROTEIN"/>
    <property type="match status" value="1"/>
</dbReference>
<dbReference type="OrthoDB" id="9770043at2"/>
<dbReference type="InterPro" id="IPR011041">
    <property type="entry name" value="Quinoprot_gluc/sorb_DH_b-prop"/>
</dbReference>
<dbReference type="Gene3D" id="2.120.10.30">
    <property type="entry name" value="TolB, C-terminal domain"/>
    <property type="match status" value="1"/>
</dbReference>
<proteinExistence type="predicted"/>
<evidence type="ECO:0000313" key="3">
    <source>
        <dbReference type="EMBL" id="KAA9393260.1"/>
    </source>
</evidence>
<evidence type="ECO:0000313" key="4">
    <source>
        <dbReference type="Proteomes" id="UP000325957"/>
    </source>
</evidence>
<feature type="domain" description="Glucose/Sorbosone dehydrogenase" evidence="2">
    <location>
        <begin position="76"/>
        <end position="404"/>
    </location>
</feature>
<dbReference type="Pfam" id="PF07995">
    <property type="entry name" value="GSDH"/>
    <property type="match status" value="1"/>
</dbReference>
<evidence type="ECO:0000259" key="2">
    <source>
        <dbReference type="Pfam" id="PF07995"/>
    </source>
</evidence>
<dbReference type="PANTHER" id="PTHR19328:SF75">
    <property type="entry name" value="ALDOSE SUGAR DEHYDROGENASE YLII"/>
    <property type="match status" value="1"/>
</dbReference>
<reference evidence="3 4" key="1">
    <citation type="submission" date="2019-05" db="EMBL/GenBank/DDBJ databases">
        <title>Kocuria coralli sp. nov., a novel actinobacterium isolated from coral reef seawater.</title>
        <authorList>
            <person name="Li J."/>
        </authorList>
    </citation>
    <scope>NUCLEOTIDE SEQUENCE [LARGE SCALE GENOMIC DNA]</scope>
    <source>
        <strain evidence="3 4">SCSIO 13007</strain>
    </source>
</reference>
<dbReference type="InterPro" id="IPR011042">
    <property type="entry name" value="6-blade_b-propeller_TolB-like"/>
</dbReference>
<evidence type="ECO:0000256" key="1">
    <source>
        <dbReference type="SAM" id="MobiDB-lite"/>
    </source>
</evidence>
<protein>
    <submittedName>
        <fullName evidence="3">PQQ-dependent sugar dehydrogenase</fullName>
    </submittedName>
</protein>